<dbReference type="AlphaFoldDB" id="A0ABC9W1F4"/>
<dbReference type="CDD" id="cd01650">
    <property type="entry name" value="RT_nLTR_like"/>
    <property type="match status" value="1"/>
</dbReference>
<sequence length="293" mass="32649">MENTTSNKPFPHSHRAAHNPSVKGSHLKTENMTLSPKHTKTSEKDMPASLSKAIKNSTDINLNTEDYISHGVTATKPWKTPLLFGAYRTAEVPEDWRKANVTPVFKKGKEEDTGNYRPVSLISIPGKVMEQLILDVISKHVEEKKVIRSGQHGFTKGKSCLTNLIAFYDGMTGWVDKGRTVDVVHLNFSKAFDTISRNILTGKLRKCELDEWTVRWAENWLHGRAQRVVISSTESTWRPVASGVPQGSVLGLVLFNIFINDLDKGTECSPSKFADYTKLGEVPDTPRGCTAIQ</sequence>
<feature type="region of interest" description="Disordered" evidence="1">
    <location>
        <begin position="1"/>
        <end position="46"/>
    </location>
</feature>
<evidence type="ECO:0000313" key="3">
    <source>
        <dbReference type="EMBL" id="GAB0178956.1"/>
    </source>
</evidence>
<feature type="domain" description="Reverse transcriptase" evidence="2">
    <location>
        <begin position="85"/>
        <end position="293"/>
    </location>
</feature>
<dbReference type="PANTHER" id="PTHR33332">
    <property type="entry name" value="REVERSE TRANSCRIPTASE DOMAIN-CONTAINING PROTEIN"/>
    <property type="match status" value="1"/>
</dbReference>
<dbReference type="PROSITE" id="PS50878">
    <property type="entry name" value="RT_POL"/>
    <property type="match status" value="1"/>
</dbReference>
<dbReference type="InterPro" id="IPR000477">
    <property type="entry name" value="RT_dom"/>
</dbReference>
<comment type="caution">
    <text evidence="3">The sequence shown here is derived from an EMBL/GenBank/DDBJ whole genome shotgun (WGS) entry which is preliminary data.</text>
</comment>
<gene>
    <name evidence="3" type="ORF">GRJ2_000360900</name>
</gene>
<keyword evidence="4" id="KW-1185">Reference proteome</keyword>
<dbReference type="EMBL" id="BAAFJT010000001">
    <property type="protein sequence ID" value="GAB0178956.1"/>
    <property type="molecule type" value="Genomic_DNA"/>
</dbReference>
<evidence type="ECO:0000256" key="1">
    <source>
        <dbReference type="SAM" id="MobiDB-lite"/>
    </source>
</evidence>
<protein>
    <submittedName>
        <fullName evidence="3">Mitochondrial enolase superfamily member 1</fullName>
    </submittedName>
</protein>
<dbReference type="InterPro" id="IPR043502">
    <property type="entry name" value="DNA/RNA_pol_sf"/>
</dbReference>
<evidence type="ECO:0000313" key="4">
    <source>
        <dbReference type="Proteomes" id="UP001623348"/>
    </source>
</evidence>
<organism evidence="3 4">
    <name type="scientific">Grus japonensis</name>
    <name type="common">Japanese crane</name>
    <name type="synonym">Red-crowned crane</name>
    <dbReference type="NCBI Taxonomy" id="30415"/>
    <lineage>
        <taxon>Eukaryota</taxon>
        <taxon>Metazoa</taxon>
        <taxon>Chordata</taxon>
        <taxon>Craniata</taxon>
        <taxon>Vertebrata</taxon>
        <taxon>Euteleostomi</taxon>
        <taxon>Archelosauria</taxon>
        <taxon>Archosauria</taxon>
        <taxon>Dinosauria</taxon>
        <taxon>Saurischia</taxon>
        <taxon>Theropoda</taxon>
        <taxon>Coelurosauria</taxon>
        <taxon>Aves</taxon>
        <taxon>Neognathae</taxon>
        <taxon>Neoaves</taxon>
        <taxon>Gruiformes</taxon>
        <taxon>Gruidae</taxon>
        <taxon>Grus</taxon>
    </lineage>
</organism>
<dbReference type="Pfam" id="PF00078">
    <property type="entry name" value="RVT_1"/>
    <property type="match status" value="1"/>
</dbReference>
<proteinExistence type="predicted"/>
<evidence type="ECO:0000259" key="2">
    <source>
        <dbReference type="PROSITE" id="PS50878"/>
    </source>
</evidence>
<accession>A0ABC9W1F4</accession>
<dbReference type="SUPFAM" id="SSF56672">
    <property type="entry name" value="DNA/RNA polymerases"/>
    <property type="match status" value="1"/>
</dbReference>
<name>A0ABC9W1F4_GRUJA</name>
<dbReference type="Proteomes" id="UP001623348">
    <property type="component" value="Unassembled WGS sequence"/>
</dbReference>
<reference evidence="3 4" key="1">
    <citation type="submission" date="2024-06" db="EMBL/GenBank/DDBJ databases">
        <title>The draft genome of Grus japonensis, version 3.</title>
        <authorList>
            <person name="Nabeshima K."/>
            <person name="Suzuki S."/>
            <person name="Onuma M."/>
        </authorList>
    </citation>
    <scope>NUCLEOTIDE SEQUENCE [LARGE SCALE GENOMIC DNA]</scope>
    <source>
        <strain evidence="3 4">451A</strain>
    </source>
</reference>